<dbReference type="SUPFAM" id="SSF81301">
    <property type="entry name" value="Nucleotidyltransferase"/>
    <property type="match status" value="1"/>
</dbReference>
<name>A0A2V2N965_9EURY</name>
<dbReference type="RefSeq" id="WP_109967475.1">
    <property type="nucleotide sequence ID" value="NZ_CP176093.1"/>
</dbReference>
<comment type="caution">
    <text evidence="1">The sequence shown here is derived from an EMBL/GenBank/DDBJ whole genome shotgun (WGS) entry which is preliminary data.</text>
</comment>
<dbReference type="InterPro" id="IPR007344">
    <property type="entry name" value="GrpB/CoaE"/>
</dbReference>
<evidence type="ECO:0008006" key="3">
    <source>
        <dbReference type="Google" id="ProtNLM"/>
    </source>
</evidence>
<protein>
    <recommendedName>
        <fullName evidence="3">GrpB family protein</fullName>
    </recommendedName>
</protein>
<sequence>MKIIGIWDIFESGADPYEKCIESHSAFYSYLPRPDLPESGVRVIRYDIKNGPILAGIAFGADADFYIPDWENVDTLLISPDLIEVTSFHGTKSVFPVHDATCTESDTLLLQCNLEQEHLKLYLGSLSWYFPDNASADEVHLIPYDPSWPAMASAFVDTFYNEFGADIITKMEHYGSTSIPGMPAKPILDFLVEVSSLQEAIARIVRLTDTKNWEYWWYGDHITLIKRDEKTRVRTHHIHITSCNHKIWNNLVFRDRLQSNPVLANEYADLKYRLTAEFKGDREAYTRAKGDFIRKVMRIDSGVSGHSGK</sequence>
<evidence type="ECO:0000313" key="1">
    <source>
        <dbReference type="EMBL" id="PWR74196.1"/>
    </source>
</evidence>
<organism evidence="1 2">
    <name type="scientific">Methanospirillum lacunae</name>
    <dbReference type="NCBI Taxonomy" id="668570"/>
    <lineage>
        <taxon>Archaea</taxon>
        <taxon>Methanobacteriati</taxon>
        <taxon>Methanobacteriota</taxon>
        <taxon>Stenosarchaea group</taxon>
        <taxon>Methanomicrobia</taxon>
        <taxon>Methanomicrobiales</taxon>
        <taxon>Methanospirillaceae</taxon>
        <taxon>Methanospirillum</taxon>
    </lineage>
</organism>
<dbReference type="Proteomes" id="UP000245657">
    <property type="component" value="Unassembled WGS sequence"/>
</dbReference>
<accession>A0A2V2N965</accession>
<reference evidence="1 2" key="1">
    <citation type="submission" date="2018-05" db="EMBL/GenBank/DDBJ databases">
        <title>Draft genome of Methanospirillum lacunae Ki8-1.</title>
        <authorList>
            <person name="Dueholm M.S."/>
            <person name="Nielsen P.H."/>
            <person name="Bakmann L.F."/>
            <person name="Otzen D.E."/>
        </authorList>
    </citation>
    <scope>NUCLEOTIDE SEQUENCE [LARGE SCALE GENOMIC DNA]</scope>
    <source>
        <strain evidence="1 2">Ki8-1</strain>
    </source>
</reference>
<dbReference type="PANTHER" id="PTHR34822:SF1">
    <property type="entry name" value="GRPB FAMILY PROTEIN"/>
    <property type="match status" value="1"/>
</dbReference>
<gene>
    <name evidence="1" type="ORF">DK846_03340</name>
</gene>
<dbReference type="GeneID" id="97549573"/>
<dbReference type="Gene3D" id="3.30.460.10">
    <property type="entry name" value="Beta Polymerase, domain 2"/>
    <property type="match status" value="1"/>
</dbReference>
<dbReference type="OrthoDB" id="330317at2157"/>
<dbReference type="AlphaFoldDB" id="A0A2V2N965"/>
<keyword evidence="2" id="KW-1185">Reference proteome</keyword>
<evidence type="ECO:0000313" key="2">
    <source>
        <dbReference type="Proteomes" id="UP000245657"/>
    </source>
</evidence>
<dbReference type="PANTHER" id="PTHR34822">
    <property type="entry name" value="GRPB DOMAIN PROTEIN (AFU_ORTHOLOGUE AFUA_1G01530)"/>
    <property type="match status" value="1"/>
</dbReference>
<dbReference type="EMBL" id="QGMY01000002">
    <property type="protein sequence ID" value="PWR74196.1"/>
    <property type="molecule type" value="Genomic_DNA"/>
</dbReference>
<proteinExistence type="predicted"/>
<dbReference type="Pfam" id="PF04229">
    <property type="entry name" value="GrpB"/>
    <property type="match status" value="1"/>
</dbReference>
<dbReference type="InterPro" id="IPR043519">
    <property type="entry name" value="NT_sf"/>
</dbReference>